<dbReference type="RefSeq" id="XP_067919658.1">
    <property type="nucleotide sequence ID" value="XM_068068364.1"/>
</dbReference>
<dbReference type="VEuPathDB" id="ToxoDB:CSUI_008230"/>
<organism evidence="1 2">
    <name type="scientific">Cystoisospora suis</name>
    <dbReference type="NCBI Taxonomy" id="483139"/>
    <lineage>
        <taxon>Eukaryota</taxon>
        <taxon>Sar</taxon>
        <taxon>Alveolata</taxon>
        <taxon>Apicomplexa</taxon>
        <taxon>Conoidasida</taxon>
        <taxon>Coccidia</taxon>
        <taxon>Eucoccidiorida</taxon>
        <taxon>Eimeriorina</taxon>
        <taxon>Sarcocystidae</taxon>
        <taxon>Cystoisospora</taxon>
    </lineage>
</organism>
<dbReference type="GeneID" id="94431575"/>
<dbReference type="AlphaFoldDB" id="A0A2C6KN97"/>
<comment type="caution">
    <text evidence="1">The sequence shown here is derived from an EMBL/GenBank/DDBJ whole genome shotgun (WGS) entry which is preliminary data.</text>
</comment>
<accession>A0A2C6KN97</accession>
<name>A0A2C6KN97_9APIC</name>
<evidence type="ECO:0000313" key="1">
    <source>
        <dbReference type="EMBL" id="PHJ17944.1"/>
    </source>
</evidence>
<gene>
    <name evidence="1" type="ORF">CSUI_008230</name>
</gene>
<dbReference type="EMBL" id="MIGC01004560">
    <property type="protein sequence ID" value="PHJ17944.1"/>
    <property type="molecule type" value="Genomic_DNA"/>
</dbReference>
<dbReference type="Proteomes" id="UP000221165">
    <property type="component" value="Unassembled WGS sequence"/>
</dbReference>
<proteinExistence type="predicted"/>
<sequence>MDVLVKRSNSLHQGVPFLLFYPSFRSYPSLCVSCVLLLSFLPLPYSSPRFQNSPTHSVPQASLTLSGFF</sequence>
<protein>
    <submittedName>
        <fullName evidence="1">Uncharacterized protein</fullName>
    </submittedName>
</protein>
<keyword evidence="2" id="KW-1185">Reference proteome</keyword>
<evidence type="ECO:0000313" key="2">
    <source>
        <dbReference type="Proteomes" id="UP000221165"/>
    </source>
</evidence>
<reference evidence="1 2" key="1">
    <citation type="journal article" date="2017" name="Int. J. Parasitol.">
        <title>The genome of the protozoan parasite Cystoisospora suis and a reverse vaccinology approach to identify vaccine candidates.</title>
        <authorList>
            <person name="Palmieri N."/>
            <person name="Shrestha A."/>
            <person name="Ruttkowski B."/>
            <person name="Beck T."/>
            <person name="Vogl C."/>
            <person name="Tomley F."/>
            <person name="Blake D.P."/>
            <person name="Joachim A."/>
        </authorList>
    </citation>
    <scope>NUCLEOTIDE SEQUENCE [LARGE SCALE GENOMIC DNA]</scope>
    <source>
        <strain evidence="1 2">Wien I</strain>
    </source>
</reference>